<reference evidence="2 3" key="1">
    <citation type="submission" date="2013-03" db="EMBL/GenBank/DDBJ databases">
        <title>The Genome Sequence of Atopobium minutum 10063974.</title>
        <authorList>
            <consortium name="The Broad Institute Genome Sequencing Platform"/>
            <person name="Earl A."/>
            <person name="Ward D."/>
            <person name="Feldgarden M."/>
            <person name="Gevers D."/>
            <person name="Lambert T."/>
            <person name="Marvaud J.-C."/>
            <person name="Courvalin P."/>
            <person name="Walker B."/>
            <person name="Young S.K."/>
            <person name="Zeng Q."/>
            <person name="Gargeya S."/>
            <person name="Fitzgerald M."/>
            <person name="Haas B."/>
            <person name="Abouelleil A."/>
            <person name="Alvarado L."/>
            <person name="Arachchi H.M."/>
            <person name="Berlin A.M."/>
            <person name="Chapman S.B."/>
            <person name="Dewar J."/>
            <person name="Goldberg J."/>
            <person name="Griggs A."/>
            <person name="Gujja S."/>
            <person name="Hansen M."/>
            <person name="Howarth C."/>
            <person name="Imamovic A."/>
            <person name="Larimer J."/>
            <person name="McCowan C."/>
            <person name="Murphy C."/>
            <person name="Neiman D."/>
            <person name="Pearson M."/>
            <person name="Priest M."/>
            <person name="Roberts A."/>
            <person name="Saif S."/>
            <person name="Shea T."/>
            <person name="Sisk P."/>
            <person name="Sykes S."/>
            <person name="Wortman J."/>
            <person name="Nusbaum C."/>
            <person name="Birren B."/>
        </authorList>
    </citation>
    <scope>NUCLEOTIDE SEQUENCE [LARGE SCALE GENOMIC DNA]</scope>
    <source>
        <strain evidence="2 3">10063974</strain>
    </source>
</reference>
<evidence type="ECO:0000313" key="3">
    <source>
        <dbReference type="Proteomes" id="UP000012651"/>
    </source>
</evidence>
<keyword evidence="1" id="KW-0812">Transmembrane</keyword>
<sequence>MKKLFVSIIGAIYVIASIAGTILVIVAVIAAVLSLSGCTESERVSHNVSKEADNFNVVRRLTVINCRSDKVTLQLTGTFSISKNKDTNELEVTCELPDGKYTKHFVYLNEWTCYTVEDLSGSNVDKYSYEINFLPEQIPGVKITSKD</sequence>
<keyword evidence="1" id="KW-0472">Membrane</keyword>
<dbReference type="PATRIC" id="fig|997872.3.peg.216"/>
<dbReference type="InterPro" id="IPR058243">
    <property type="entry name" value="Phage_VG64"/>
</dbReference>
<dbReference type="HOGENOM" id="CLU_147827_1_0_11"/>
<comment type="caution">
    <text evidence="2">The sequence shown here is derived from an EMBL/GenBank/DDBJ whole genome shotgun (WGS) entry which is preliminary data.</text>
</comment>
<accession>N2BVN6</accession>
<dbReference type="EMBL" id="AGXC01000001">
    <property type="protein sequence ID" value="EMZ42658.1"/>
    <property type="molecule type" value="Genomic_DNA"/>
</dbReference>
<dbReference type="RefSeq" id="WP_002562991.1">
    <property type="nucleotide sequence ID" value="NZ_KB822533.1"/>
</dbReference>
<proteinExistence type="predicted"/>
<evidence type="ECO:0000313" key="2">
    <source>
        <dbReference type="EMBL" id="EMZ42658.1"/>
    </source>
</evidence>
<dbReference type="Proteomes" id="UP000012651">
    <property type="component" value="Unassembled WGS sequence"/>
</dbReference>
<organism evidence="2 3">
    <name type="scientific">Atopobium minutum 10063974</name>
    <dbReference type="NCBI Taxonomy" id="997872"/>
    <lineage>
        <taxon>Bacteria</taxon>
        <taxon>Bacillati</taxon>
        <taxon>Actinomycetota</taxon>
        <taxon>Coriobacteriia</taxon>
        <taxon>Coriobacteriales</taxon>
        <taxon>Atopobiaceae</taxon>
        <taxon>Atopobium</taxon>
    </lineage>
</organism>
<gene>
    <name evidence="2" type="ORF">HMPREF1091_00216</name>
</gene>
<feature type="transmembrane region" description="Helical" evidence="1">
    <location>
        <begin position="12"/>
        <end position="35"/>
    </location>
</feature>
<dbReference type="AlphaFoldDB" id="N2BVN6"/>
<keyword evidence="3" id="KW-1185">Reference proteome</keyword>
<name>N2BVN6_9ACTN</name>
<keyword evidence="1" id="KW-1133">Transmembrane helix</keyword>
<dbReference type="Pfam" id="PF25682">
    <property type="entry name" value="Phage_VG64"/>
    <property type="match status" value="1"/>
</dbReference>
<protein>
    <submittedName>
        <fullName evidence="2">Uncharacterized protein</fullName>
    </submittedName>
</protein>
<evidence type="ECO:0000256" key="1">
    <source>
        <dbReference type="SAM" id="Phobius"/>
    </source>
</evidence>